<reference evidence="3" key="1">
    <citation type="submission" date="2016-11" db="UniProtKB">
        <authorList>
            <consortium name="WormBaseParasite"/>
        </authorList>
    </citation>
    <scope>IDENTIFICATION</scope>
</reference>
<evidence type="ECO:0000313" key="3">
    <source>
        <dbReference type="WBParaSite" id="MhA1_Contig1873.frz3.gene1"/>
    </source>
</evidence>
<proteinExistence type="predicted"/>
<organism evidence="2 3">
    <name type="scientific">Meloidogyne hapla</name>
    <name type="common">Root-knot nematode worm</name>
    <dbReference type="NCBI Taxonomy" id="6305"/>
    <lineage>
        <taxon>Eukaryota</taxon>
        <taxon>Metazoa</taxon>
        <taxon>Ecdysozoa</taxon>
        <taxon>Nematoda</taxon>
        <taxon>Chromadorea</taxon>
        <taxon>Rhabditida</taxon>
        <taxon>Tylenchina</taxon>
        <taxon>Tylenchomorpha</taxon>
        <taxon>Tylenchoidea</taxon>
        <taxon>Meloidogynidae</taxon>
        <taxon>Meloidogyninae</taxon>
        <taxon>Meloidogyne</taxon>
    </lineage>
</organism>
<feature type="region of interest" description="Disordered" evidence="1">
    <location>
        <begin position="88"/>
        <end position="111"/>
    </location>
</feature>
<name>A0A1I8BB71_MELHA</name>
<feature type="compositionally biased region" description="Polar residues" evidence="1">
    <location>
        <begin position="90"/>
        <end position="111"/>
    </location>
</feature>
<feature type="compositionally biased region" description="Polar residues" evidence="1">
    <location>
        <begin position="1"/>
        <end position="17"/>
    </location>
</feature>
<dbReference type="WBParaSite" id="MhA1_Contig1873.frz3.gene1">
    <property type="protein sequence ID" value="MhA1_Contig1873.frz3.gene1"/>
    <property type="gene ID" value="MhA1_Contig1873.frz3.gene1"/>
</dbReference>
<evidence type="ECO:0000256" key="1">
    <source>
        <dbReference type="SAM" id="MobiDB-lite"/>
    </source>
</evidence>
<dbReference type="Proteomes" id="UP000095281">
    <property type="component" value="Unplaced"/>
</dbReference>
<dbReference type="AlphaFoldDB" id="A0A1I8BB71"/>
<keyword evidence="2" id="KW-1185">Reference proteome</keyword>
<sequence>MDPFHHSSSGFTQNSPQNDEHDAEEVEKFDLSRFIQENNPESLVKTHAGQSSHLNYELTETHDSPYYPVLPNADGNAGLYHQDFYRPIPHQTTPSNSHTFHAGQSSQGNHDLSETNVLPHPHQIIPNDRINEVILIMTMFTLENIQKLQLIIKAQNKKRDFWHFLKTKEYNGFHYHSNRSRLNENNEYYICANRNCNGKLNYHRGFSFVEKYDHSCAENCISYTYLLLFTWDAANHQKQNALHNIANKIICVKPVENINFTRYWIDMKELYGLTLFYGSQRVGENCIKFFIPVGIPLQFKVTWFEVSSDIEETDKEKTAMFNLIYNMPDYPLVLDVLTNQHGLLDQQGNIFYYN</sequence>
<accession>A0A1I8BB71</accession>
<protein>
    <submittedName>
        <fullName evidence="3">Uncharacterized protein</fullName>
    </submittedName>
</protein>
<feature type="region of interest" description="Disordered" evidence="1">
    <location>
        <begin position="1"/>
        <end position="24"/>
    </location>
</feature>
<evidence type="ECO:0000313" key="2">
    <source>
        <dbReference type="Proteomes" id="UP000095281"/>
    </source>
</evidence>